<name>A0A8S9ZQ33_9BILA</name>
<dbReference type="SMART" id="SM00256">
    <property type="entry name" value="FBOX"/>
    <property type="match status" value="1"/>
</dbReference>
<dbReference type="InterPro" id="IPR001810">
    <property type="entry name" value="F-box_dom"/>
</dbReference>
<dbReference type="GO" id="GO:0019005">
    <property type="term" value="C:SCF ubiquitin ligase complex"/>
    <property type="evidence" value="ECO:0007669"/>
    <property type="project" value="TreeGrafter"/>
</dbReference>
<dbReference type="PANTHER" id="PTHR13318">
    <property type="entry name" value="PARTNER OF PAIRED, ISOFORM B-RELATED"/>
    <property type="match status" value="1"/>
</dbReference>
<accession>A0A8S9ZQ33</accession>
<reference evidence="3" key="1">
    <citation type="journal article" date="2020" name="Ecol. Evol.">
        <title>Genome structure and content of the rice root-knot nematode (Meloidogyne graminicola).</title>
        <authorList>
            <person name="Phan N.T."/>
            <person name="Danchin E.G.J."/>
            <person name="Klopp C."/>
            <person name="Perfus-Barbeoch L."/>
            <person name="Kozlowski D.K."/>
            <person name="Koutsovoulos G.D."/>
            <person name="Lopez-Roques C."/>
            <person name="Bouchez O."/>
            <person name="Zahm M."/>
            <person name="Besnard G."/>
            <person name="Bellafiore S."/>
        </authorList>
    </citation>
    <scope>NUCLEOTIDE SEQUENCE</scope>
    <source>
        <strain evidence="3">VN-18</strain>
    </source>
</reference>
<dbReference type="SUPFAM" id="SSF52047">
    <property type="entry name" value="RNI-like"/>
    <property type="match status" value="1"/>
</dbReference>
<dbReference type="InterPro" id="IPR006553">
    <property type="entry name" value="Leu-rich_rpt_Cys-con_subtyp"/>
</dbReference>
<sequence>MDFSNVNEFVKEESCNDNDYEQLNESTFCNESVEFRGDMDVSFNSDNFSVSFQEISMVLRARPDINVFYRTPCSGSNRFARRSSSVRVPIDYLSKLPDFLLLQIFKHLNKNDLVRIMRTCRYFSHLGMNSMFWQFMNLGKRLIDEFSLHSLLDRKMEILRLAEALIESPQFISGYDLSNIELSNLTHLDLSHATYENSNILQRFFERCRCLVALSLEGCSLLNDAICHEIGKNIQLRFLDLVYVNNLSSNGIYSILSNCRSLEELNCGWADVGIGAITLICKLAPPSLLRLNLSGFRLNEEMNDENVKLLCSSCPNLKEIDLSDNELITEHALEAISPGLKNLNRLTLSRCYAIEPMSFVSLKNLEVLNIFGCITNEGIELLRERLYPTLIDHSPICTIAKPTVGSSVASIWGKQTRDRY</sequence>
<evidence type="ECO:0000256" key="1">
    <source>
        <dbReference type="ARBA" id="ARBA00022786"/>
    </source>
</evidence>
<dbReference type="Pfam" id="PF12937">
    <property type="entry name" value="F-box-like"/>
    <property type="match status" value="1"/>
</dbReference>
<dbReference type="Proteomes" id="UP000605970">
    <property type="component" value="Unassembled WGS sequence"/>
</dbReference>
<feature type="domain" description="F-box" evidence="2">
    <location>
        <begin position="90"/>
        <end position="136"/>
    </location>
</feature>
<evidence type="ECO:0000313" key="4">
    <source>
        <dbReference type="Proteomes" id="UP000605970"/>
    </source>
</evidence>
<dbReference type="GO" id="GO:0031146">
    <property type="term" value="P:SCF-dependent proteasomal ubiquitin-dependent protein catabolic process"/>
    <property type="evidence" value="ECO:0007669"/>
    <property type="project" value="TreeGrafter"/>
</dbReference>
<comment type="caution">
    <text evidence="3">The sequence shown here is derived from an EMBL/GenBank/DDBJ whole genome shotgun (WGS) entry which is preliminary data.</text>
</comment>
<evidence type="ECO:0000259" key="2">
    <source>
        <dbReference type="PROSITE" id="PS50181"/>
    </source>
</evidence>
<keyword evidence="1" id="KW-0833">Ubl conjugation pathway</keyword>
<dbReference type="InterPro" id="IPR032675">
    <property type="entry name" value="LRR_dom_sf"/>
</dbReference>
<dbReference type="SUPFAM" id="SSF81383">
    <property type="entry name" value="F-box domain"/>
    <property type="match status" value="1"/>
</dbReference>
<dbReference type="EMBL" id="JABEBT010000046">
    <property type="protein sequence ID" value="KAF7635176.1"/>
    <property type="molecule type" value="Genomic_DNA"/>
</dbReference>
<gene>
    <name evidence="3" type="ORF">Mgra_00005462</name>
</gene>
<dbReference type="Gene3D" id="3.80.10.10">
    <property type="entry name" value="Ribonuclease Inhibitor"/>
    <property type="match status" value="1"/>
</dbReference>
<proteinExistence type="predicted"/>
<organism evidence="3 4">
    <name type="scientific">Meloidogyne graminicola</name>
    <dbReference type="NCBI Taxonomy" id="189291"/>
    <lineage>
        <taxon>Eukaryota</taxon>
        <taxon>Metazoa</taxon>
        <taxon>Ecdysozoa</taxon>
        <taxon>Nematoda</taxon>
        <taxon>Chromadorea</taxon>
        <taxon>Rhabditida</taxon>
        <taxon>Tylenchina</taxon>
        <taxon>Tylenchomorpha</taxon>
        <taxon>Tylenchoidea</taxon>
        <taxon>Meloidogynidae</taxon>
        <taxon>Meloidogyninae</taxon>
        <taxon>Meloidogyne</taxon>
    </lineage>
</organism>
<keyword evidence="4" id="KW-1185">Reference proteome</keyword>
<dbReference type="InterPro" id="IPR036047">
    <property type="entry name" value="F-box-like_dom_sf"/>
</dbReference>
<dbReference type="SMART" id="SM00367">
    <property type="entry name" value="LRR_CC"/>
    <property type="match status" value="4"/>
</dbReference>
<dbReference type="PROSITE" id="PS50181">
    <property type="entry name" value="FBOX"/>
    <property type="match status" value="1"/>
</dbReference>
<dbReference type="OrthoDB" id="2095648at2759"/>
<dbReference type="AlphaFoldDB" id="A0A8S9ZQ33"/>
<evidence type="ECO:0000313" key="3">
    <source>
        <dbReference type="EMBL" id="KAF7635176.1"/>
    </source>
</evidence>
<protein>
    <submittedName>
        <fullName evidence="3">F-box domain-containing protein</fullName>
    </submittedName>
</protein>